<name>A0ABN2VL01_9ACTN</name>
<comment type="caution">
    <text evidence="1">The sequence shown here is derived from an EMBL/GenBank/DDBJ whole genome shotgun (WGS) entry which is preliminary data.</text>
</comment>
<reference evidence="1 2" key="1">
    <citation type="journal article" date="2019" name="Int. J. Syst. Evol. Microbiol.">
        <title>The Global Catalogue of Microorganisms (GCM) 10K type strain sequencing project: providing services to taxonomists for standard genome sequencing and annotation.</title>
        <authorList>
            <consortium name="The Broad Institute Genomics Platform"/>
            <consortium name="The Broad Institute Genome Sequencing Center for Infectious Disease"/>
            <person name="Wu L."/>
            <person name="Ma J."/>
        </authorList>
    </citation>
    <scope>NUCLEOTIDE SEQUENCE [LARGE SCALE GENOMIC DNA]</scope>
    <source>
        <strain evidence="1 2">JCM 14549</strain>
    </source>
</reference>
<evidence type="ECO:0000313" key="1">
    <source>
        <dbReference type="EMBL" id="GAA2064613.1"/>
    </source>
</evidence>
<evidence type="ECO:0000313" key="2">
    <source>
        <dbReference type="Proteomes" id="UP001403094"/>
    </source>
</evidence>
<gene>
    <name evidence="1" type="ORF">GCM10009757_50510</name>
</gene>
<proteinExistence type="predicted"/>
<accession>A0ABN2VL01</accession>
<dbReference type="EMBL" id="BAAANQ010000015">
    <property type="protein sequence ID" value="GAA2064613.1"/>
    <property type="molecule type" value="Genomic_DNA"/>
</dbReference>
<keyword evidence="2" id="KW-1185">Reference proteome</keyword>
<protein>
    <submittedName>
        <fullName evidence="1">Uncharacterized protein</fullName>
    </submittedName>
</protein>
<sequence length="59" mass="6463">MVTLADKGPLRCENVWNQTGARDVRVVMVRALRSATVSFAAINLTSLVSPVRDPRVARP</sequence>
<dbReference type="Proteomes" id="UP001403094">
    <property type="component" value="Unassembled WGS sequence"/>
</dbReference>
<organism evidence="1 2">
    <name type="scientific">Streptomyces cheonanensis</name>
    <dbReference type="NCBI Taxonomy" id="312720"/>
    <lineage>
        <taxon>Bacteria</taxon>
        <taxon>Bacillati</taxon>
        <taxon>Actinomycetota</taxon>
        <taxon>Actinomycetes</taxon>
        <taxon>Kitasatosporales</taxon>
        <taxon>Streptomycetaceae</taxon>
        <taxon>Streptomyces</taxon>
    </lineage>
</organism>